<name>A0A814VR10_9BILA</name>
<evidence type="ECO:0000313" key="3">
    <source>
        <dbReference type="EMBL" id="CAF3958795.1"/>
    </source>
</evidence>
<sequence length="199" mass="22581">MDGSKKSPDGAAKEHQQLPNDIGEQRYTEIAEQTTAAIVAQGPPPVVNSRPSIEPALPELPRFWPPPLPPRRVGANFPRACRMLFPTSGHLGFGLLKYSEEEPPIHTLREMIVYETRLRLSDSIQELMDLYHNDEAAVTLVHDIIQQHVVEHFGYQDVNALRTALYRFPDDSVIKAAFYDEEYFKVYLPLGAKADCLRR</sequence>
<evidence type="ECO:0000313" key="2">
    <source>
        <dbReference type="EMBL" id="CAF1194440.1"/>
    </source>
</evidence>
<comment type="caution">
    <text evidence="2">The sequence shown here is derived from an EMBL/GenBank/DDBJ whole genome shotgun (WGS) entry which is preliminary data.</text>
</comment>
<keyword evidence="4" id="KW-1185">Reference proteome</keyword>
<evidence type="ECO:0000313" key="4">
    <source>
        <dbReference type="Proteomes" id="UP000663829"/>
    </source>
</evidence>
<feature type="region of interest" description="Disordered" evidence="1">
    <location>
        <begin position="1"/>
        <end position="26"/>
    </location>
</feature>
<organism evidence="2 4">
    <name type="scientific">Didymodactylos carnosus</name>
    <dbReference type="NCBI Taxonomy" id="1234261"/>
    <lineage>
        <taxon>Eukaryota</taxon>
        <taxon>Metazoa</taxon>
        <taxon>Spiralia</taxon>
        <taxon>Gnathifera</taxon>
        <taxon>Rotifera</taxon>
        <taxon>Eurotatoria</taxon>
        <taxon>Bdelloidea</taxon>
        <taxon>Philodinida</taxon>
        <taxon>Philodinidae</taxon>
        <taxon>Didymodactylos</taxon>
    </lineage>
</organism>
<accession>A0A814VR10</accession>
<dbReference type="EMBL" id="CAJNOQ010008333">
    <property type="protein sequence ID" value="CAF1194440.1"/>
    <property type="molecule type" value="Genomic_DNA"/>
</dbReference>
<dbReference type="Proteomes" id="UP000681722">
    <property type="component" value="Unassembled WGS sequence"/>
</dbReference>
<feature type="compositionally biased region" description="Basic and acidic residues" evidence="1">
    <location>
        <begin position="1"/>
        <end position="16"/>
    </location>
</feature>
<dbReference type="EMBL" id="CAJOBC010008333">
    <property type="protein sequence ID" value="CAF3958795.1"/>
    <property type="molecule type" value="Genomic_DNA"/>
</dbReference>
<dbReference type="OrthoDB" id="10155066at2759"/>
<dbReference type="Proteomes" id="UP000663829">
    <property type="component" value="Unassembled WGS sequence"/>
</dbReference>
<reference evidence="2" key="1">
    <citation type="submission" date="2021-02" db="EMBL/GenBank/DDBJ databases">
        <authorList>
            <person name="Nowell W R."/>
        </authorList>
    </citation>
    <scope>NUCLEOTIDE SEQUENCE</scope>
</reference>
<evidence type="ECO:0000256" key="1">
    <source>
        <dbReference type="SAM" id="MobiDB-lite"/>
    </source>
</evidence>
<protein>
    <submittedName>
        <fullName evidence="2">Uncharacterized protein</fullName>
    </submittedName>
</protein>
<gene>
    <name evidence="2" type="ORF">GPM918_LOCUS23381</name>
    <name evidence="3" type="ORF">SRO942_LOCUS23379</name>
</gene>
<proteinExistence type="predicted"/>
<dbReference type="AlphaFoldDB" id="A0A814VR10"/>